<feature type="binding site" evidence="8">
    <location>
        <begin position="298"/>
        <end position="304"/>
    </location>
    <ligand>
        <name>substrate</name>
    </ligand>
</feature>
<organism evidence="11 12">
    <name type="scientific">Brachybacterium equifaecis</name>
    <dbReference type="NCBI Taxonomy" id="2910770"/>
    <lineage>
        <taxon>Bacteria</taxon>
        <taxon>Bacillati</taxon>
        <taxon>Actinomycetota</taxon>
        <taxon>Actinomycetes</taxon>
        <taxon>Micrococcales</taxon>
        <taxon>Dermabacteraceae</taxon>
        <taxon>Brachybacterium</taxon>
    </lineage>
</organism>
<feature type="binding site" description="in other chain" evidence="8">
    <location>
        <position position="238"/>
    </location>
    <ligand>
        <name>IMP</name>
        <dbReference type="ChEBI" id="CHEBI:58053"/>
        <note>ligand shared between dimeric partners</note>
    </ligand>
</feature>
<dbReference type="Gene3D" id="1.10.300.10">
    <property type="entry name" value="Adenylosuccinate Synthetase, subunit A, domain 2"/>
    <property type="match status" value="1"/>
</dbReference>
<evidence type="ECO:0000256" key="9">
    <source>
        <dbReference type="PROSITE-ProRule" id="PRU10134"/>
    </source>
</evidence>
<keyword evidence="12" id="KW-1185">Reference proteome</keyword>
<feature type="binding site" evidence="8">
    <location>
        <begin position="12"/>
        <end position="18"/>
    </location>
    <ligand>
        <name>GTP</name>
        <dbReference type="ChEBI" id="CHEBI:37565"/>
    </ligand>
</feature>
<keyword evidence="2 8" id="KW-0436">Ligase</keyword>
<sequence>MPAVVIVGAQWGDEGKGKATDLLGESVDFVVKPNGGNNAGHTVVVKGEKFELKLLPAGILSPQVTPVIGNGVVVNLEALFEEIESLSSRGVDTGRLRISANAHIVAPYHQTLDKVTERFLGSRAIGTTGRGIGPAYMDKAGRLGIRVQDLFDESILRQKVEGALRQKNELLVKLFNRRAVEVEEITQGLLAYAERLRPMVVDTTELLNSALDRGEVVLMEGGQATYLDVDHGTYPFVTSSNPTAGGACTGSGIGPTRIDRVIGIVKAYTTRVGAGPFPTELFDQWGEFLQKTGGEVGVNTGRPRRCGWYDAPMIRHAGRINGFTDIVLTKLDVLTGIEEIPLCVAYDVDGVIYHDMPMTQTEFHHAVPVYETMPGWTEDIRSCRTLEDLPENARAYVQRLEELAGCRISAIGVGPDREDTIAVHDLLPGPGEARSLPAA</sequence>
<keyword evidence="4 8" id="KW-0547">Nucleotide-binding</keyword>
<keyword evidence="3 8" id="KW-0479">Metal-binding</keyword>
<keyword evidence="8" id="KW-0963">Cytoplasm</keyword>
<comment type="subunit">
    <text evidence="1 8">Homodimer.</text>
</comment>
<dbReference type="InterPro" id="IPR001114">
    <property type="entry name" value="Adenylosuccinate_synthetase"/>
</dbReference>
<dbReference type="PROSITE" id="PS01266">
    <property type="entry name" value="ADENYLOSUCCIN_SYN_1"/>
    <property type="match status" value="1"/>
</dbReference>
<feature type="binding site" evidence="8">
    <location>
        <position position="40"/>
    </location>
    <ligand>
        <name>Mg(2+)</name>
        <dbReference type="ChEBI" id="CHEBI:18420"/>
    </ligand>
</feature>
<accession>A0ABT0QZ41</accession>
<reference evidence="11" key="1">
    <citation type="submission" date="2022-02" db="EMBL/GenBank/DDBJ databases">
        <authorList>
            <person name="Lee M."/>
            <person name="Kim S.-J."/>
            <person name="Jung M.-Y."/>
        </authorList>
    </citation>
    <scope>NUCLEOTIDE SEQUENCE</scope>
    <source>
        <strain evidence="11">JHP9</strain>
    </source>
</reference>
<dbReference type="PANTHER" id="PTHR11846:SF0">
    <property type="entry name" value="ADENYLOSUCCINATE SYNTHETASE"/>
    <property type="match status" value="1"/>
</dbReference>
<feature type="binding site" evidence="8">
    <location>
        <begin position="412"/>
        <end position="414"/>
    </location>
    <ligand>
        <name>GTP</name>
        <dbReference type="ChEBI" id="CHEBI:37565"/>
    </ligand>
</feature>
<evidence type="ECO:0000256" key="3">
    <source>
        <dbReference type="ARBA" id="ARBA00022723"/>
    </source>
</evidence>
<dbReference type="Gene3D" id="3.90.170.10">
    <property type="entry name" value="Adenylosuccinate Synthetase, subunit A, domain 3"/>
    <property type="match status" value="1"/>
</dbReference>
<dbReference type="NCBIfam" id="TIGR00184">
    <property type="entry name" value="purA"/>
    <property type="match status" value="1"/>
</dbReference>
<feature type="active site" description="Proton donor" evidence="8">
    <location>
        <position position="41"/>
    </location>
</feature>
<comment type="subcellular location">
    <subcellularLocation>
        <location evidence="8">Cytoplasm</location>
    </subcellularLocation>
</comment>
<feature type="active site" evidence="9">
    <location>
        <position position="139"/>
    </location>
</feature>
<dbReference type="EC" id="6.3.4.4" evidence="8 10"/>
<name>A0ABT0QZ41_9MICO</name>
<evidence type="ECO:0000256" key="8">
    <source>
        <dbReference type="HAMAP-Rule" id="MF_00011"/>
    </source>
</evidence>
<evidence type="ECO:0000256" key="2">
    <source>
        <dbReference type="ARBA" id="ARBA00022598"/>
    </source>
</evidence>
<dbReference type="InterPro" id="IPR042110">
    <property type="entry name" value="Adenylosuccinate_synth_dom2"/>
</dbReference>
<evidence type="ECO:0000313" key="11">
    <source>
        <dbReference type="EMBL" id="MCL6422911.1"/>
    </source>
</evidence>
<dbReference type="SMART" id="SM00788">
    <property type="entry name" value="Adenylsucc_synt"/>
    <property type="match status" value="1"/>
</dbReference>
<feature type="binding site" description="in other chain" evidence="8">
    <location>
        <position position="223"/>
    </location>
    <ligand>
        <name>IMP</name>
        <dbReference type="ChEBI" id="CHEBI:58053"/>
        <note>ligand shared between dimeric partners</note>
    </ligand>
</feature>
<dbReference type="CDD" id="cd03108">
    <property type="entry name" value="AdSS"/>
    <property type="match status" value="1"/>
</dbReference>
<evidence type="ECO:0000256" key="6">
    <source>
        <dbReference type="ARBA" id="ARBA00022842"/>
    </source>
</evidence>
<feature type="binding site" description="in other chain" evidence="8">
    <location>
        <begin position="38"/>
        <end position="41"/>
    </location>
    <ligand>
        <name>IMP</name>
        <dbReference type="ChEBI" id="CHEBI:58053"/>
        <note>ligand shared between dimeric partners</note>
    </ligand>
</feature>
<feature type="binding site" evidence="8">
    <location>
        <position position="304"/>
    </location>
    <ligand>
        <name>GTP</name>
        <dbReference type="ChEBI" id="CHEBI:37565"/>
    </ligand>
</feature>
<dbReference type="EMBL" id="JAKNCJ010000002">
    <property type="protein sequence ID" value="MCL6422911.1"/>
    <property type="molecule type" value="Genomic_DNA"/>
</dbReference>
<dbReference type="SUPFAM" id="SSF52540">
    <property type="entry name" value="P-loop containing nucleoside triphosphate hydrolases"/>
    <property type="match status" value="1"/>
</dbReference>
<gene>
    <name evidence="8" type="primary">purA</name>
    <name evidence="11" type="ORF">Bequi_05835</name>
</gene>
<comment type="cofactor">
    <cofactor evidence="8">
        <name>Mg(2+)</name>
        <dbReference type="ChEBI" id="CHEBI:18420"/>
    </cofactor>
    <text evidence="8">Binds 1 Mg(2+) ion per subunit.</text>
</comment>
<comment type="similarity">
    <text evidence="8 10">Belongs to the adenylosuccinate synthetase family.</text>
</comment>
<feature type="active site" description="Proton acceptor" evidence="8">
    <location>
        <position position="13"/>
    </location>
</feature>
<keyword evidence="6 8" id="KW-0460">Magnesium</keyword>
<evidence type="ECO:0000256" key="10">
    <source>
        <dbReference type="RuleBase" id="RU000520"/>
    </source>
</evidence>
<evidence type="ECO:0000256" key="7">
    <source>
        <dbReference type="ARBA" id="ARBA00023134"/>
    </source>
</evidence>
<comment type="caution">
    <text evidence="11">The sequence shown here is derived from an EMBL/GenBank/DDBJ whole genome shotgun (WGS) entry which is preliminary data.</text>
</comment>
<dbReference type="RefSeq" id="WP_249737020.1">
    <property type="nucleotide sequence ID" value="NZ_JAKNCJ010000002.1"/>
</dbReference>
<proteinExistence type="inferred from homology"/>
<feature type="binding site" description="in other chain" evidence="8">
    <location>
        <position position="128"/>
    </location>
    <ligand>
        <name>IMP</name>
        <dbReference type="ChEBI" id="CHEBI:58053"/>
        <note>ligand shared between dimeric partners</note>
    </ligand>
</feature>
<protein>
    <recommendedName>
        <fullName evidence="8 10">Adenylosuccinate synthetase</fullName>
        <shortName evidence="8">AMPSase</shortName>
        <shortName evidence="8">AdSS</shortName>
        <ecNumber evidence="8 10">6.3.4.4</ecNumber>
    </recommendedName>
    <alternativeName>
        <fullName evidence="8">IMP--aspartate ligase</fullName>
    </alternativeName>
</protein>
<comment type="pathway">
    <text evidence="8 10">Purine metabolism; AMP biosynthesis via de novo pathway; AMP from IMP: step 1/2.</text>
</comment>
<evidence type="ECO:0000313" key="12">
    <source>
        <dbReference type="Proteomes" id="UP001203761"/>
    </source>
</evidence>
<evidence type="ECO:0000256" key="4">
    <source>
        <dbReference type="ARBA" id="ARBA00022741"/>
    </source>
</evidence>
<evidence type="ECO:0000256" key="5">
    <source>
        <dbReference type="ARBA" id="ARBA00022755"/>
    </source>
</evidence>
<feature type="binding site" evidence="8">
    <location>
        <position position="142"/>
    </location>
    <ligand>
        <name>IMP</name>
        <dbReference type="ChEBI" id="CHEBI:58053"/>
        <note>ligand shared between dimeric partners</note>
    </ligand>
</feature>
<feature type="binding site" evidence="8">
    <location>
        <begin position="330"/>
        <end position="332"/>
    </location>
    <ligand>
        <name>GTP</name>
        <dbReference type="ChEBI" id="CHEBI:37565"/>
    </ligand>
</feature>
<keyword evidence="7 8" id="KW-0342">GTP-binding</keyword>
<feature type="binding site" description="in other chain" evidence="8">
    <location>
        <position position="302"/>
    </location>
    <ligand>
        <name>IMP</name>
        <dbReference type="ChEBI" id="CHEBI:58053"/>
        <note>ligand shared between dimeric partners</note>
    </ligand>
</feature>
<evidence type="ECO:0000256" key="1">
    <source>
        <dbReference type="ARBA" id="ARBA00011738"/>
    </source>
</evidence>
<dbReference type="InterPro" id="IPR042109">
    <property type="entry name" value="Adenylosuccinate_synth_dom1"/>
</dbReference>
<comment type="catalytic activity">
    <reaction evidence="8 10">
        <text>IMP + L-aspartate + GTP = N(6)-(1,2-dicarboxyethyl)-AMP + GDP + phosphate + 2 H(+)</text>
        <dbReference type="Rhea" id="RHEA:15753"/>
        <dbReference type="ChEBI" id="CHEBI:15378"/>
        <dbReference type="ChEBI" id="CHEBI:29991"/>
        <dbReference type="ChEBI" id="CHEBI:37565"/>
        <dbReference type="ChEBI" id="CHEBI:43474"/>
        <dbReference type="ChEBI" id="CHEBI:57567"/>
        <dbReference type="ChEBI" id="CHEBI:58053"/>
        <dbReference type="ChEBI" id="CHEBI:58189"/>
        <dbReference type="EC" id="6.3.4.4"/>
    </reaction>
</comment>
<comment type="function">
    <text evidence="8">Plays an important role in the de novo pathway of purine nucleotide biosynthesis. Catalyzes the first committed step in the biosynthesis of AMP from IMP.</text>
</comment>
<dbReference type="HAMAP" id="MF_00011">
    <property type="entry name" value="Adenylosucc_synth"/>
    <property type="match status" value="1"/>
</dbReference>
<feature type="binding site" evidence="8">
    <location>
        <position position="13"/>
    </location>
    <ligand>
        <name>Mg(2+)</name>
        <dbReference type="ChEBI" id="CHEBI:18420"/>
    </ligand>
</feature>
<dbReference type="Gene3D" id="3.40.440.10">
    <property type="entry name" value="Adenylosuccinate Synthetase, subunit A, domain 1"/>
    <property type="match status" value="1"/>
</dbReference>
<dbReference type="InterPro" id="IPR042111">
    <property type="entry name" value="Adenylosuccinate_synth_dom3"/>
</dbReference>
<dbReference type="InterPro" id="IPR018220">
    <property type="entry name" value="Adenylosuccin_syn_GTP-bd"/>
</dbReference>
<dbReference type="Pfam" id="PF00709">
    <property type="entry name" value="Adenylsucc_synt"/>
    <property type="match status" value="1"/>
</dbReference>
<dbReference type="NCBIfam" id="NF002223">
    <property type="entry name" value="PRK01117.1"/>
    <property type="match status" value="1"/>
</dbReference>
<keyword evidence="5 8" id="KW-0658">Purine biosynthesis</keyword>
<dbReference type="PROSITE" id="PS00513">
    <property type="entry name" value="ADENYLOSUCCIN_SYN_2"/>
    <property type="match status" value="1"/>
</dbReference>
<dbReference type="InterPro" id="IPR033128">
    <property type="entry name" value="Adenylosuccin_syn_Lys_AS"/>
</dbReference>
<dbReference type="InterPro" id="IPR027417">
    <property type="entry name" value="P-loop_NTPase"/>
</dbReference>
<feature type="binding site" description="in other chain" evidence="8">
    <location>
        <begin position="13"/>
        <end position="16"/>
    </location>
    <ligand>
        <name>IMP</name>
        <dbReference type="ChEBI" id="CHEBI:58053"/>
        <note>ligand shared between dimeric partners</note>
    </ligand>
</feature>
<dbReference type="PANTHER" id="PTHR11846">
    <property type="entry name" value="ADENYLOSUCCINATE SYNTHETASE"/>
    <property type="match status" value="1"/>
</dbReference>
<dbReference type="GO" id="GO:0004019">
    <property type="term" value="F:adenylosuccinate synthase activity"/>
    <property type="evidence" value="ECO:0007669"/>
    <property type="project" value="UniProtKB-EC"/>
</dbReference>
<dbReference type="Proteomes" id="UP001203761">
    <property type="component" value="Unassembled WGS sequence"/>
</dbReference>
<feature type="binding site" evidence="8">
    <location>
        <begin position="40"/>
        <end position="42"/>
    </location>
    <ligand>
        <name>GTP</name>
        <dbReference type="ChEBI" id="CHEBI:37565"/>
    </ligand>
</feature>